<evidence type="ECO:0000256" key="7">
    <source>
        <dbReference type="ARBA" id="ARBA00022723"/>
    </source>
</evidence>
<dbReference type="GO" id="GO:0051015">
    <property type="term" value="F:actin filament binding"/>
    <property type="evidence" value="ECO:0007669"/>
    <property type="project" value="TreeGrafter"/>
</dbReference>
<dbReference type="Gene3D" id="3.40.50.1440">
    <property type="entry name" value="Tubulin/FtsZ, GTPase domain"/>
    <property type="match status" value="1"/>
</dbReference>
<dbReference type="PRINTS" id="PR01161">
    <property type="entry name" value="TUBULIN"/>
</dbReference>
<keyword evidence="20" id="KW-1185">Reference proteome</keyword>
<dbReference type="Proteomes" id="UP000246464">
    <property type="component" value="Chromosome 5"/>
</dbReference>
<dbReference type="GO" id="GO:1903479">
    <property type="term" value="P:mitotic actomyosin contractile ring assembly actin filament organization"/>
    <property type="evidence" value="ECO:0007669"/>
    <property type="project" value="TreeGrafter"/>
</dbReference>
<dbReference type="InterPro" id="IPR001202">
    <property type="entry name" value="WW_dom"/>
</dbReference>
<dbReference type="EMBL" id="CP026247">
    <property type="protein sequence ID" value="AWP01106.1"/>
    <property type="molecule type" value="Genomic_DNA"/>
</dbReference>
<comment type="subcellular location">
    <subcellularLocation>
        <location evidence="2">Cytoplasm</location>
        <location evidence="2">Cytoskeleton</location>
    </subcellularLocation>
</comment>
<keyword evidence="4" id="KW-0963">Cytoplasm</keyword>
<evidence type="ECO:0000256" key="5">
    <source>
        <dbReference type="ARBA" id="ARBA00022553"/>
    </source>
</evidence>
<keyword evidence="11" id="KW-0112">Calmodulin-binding</keyword>
<evidence type="ECO:0000256" key="10">
    <source>
        <dbReference type="ARBA" id="ARBA00022842"/>
    </source>
</evidence>
<dbReference type="PROSITE" id="PS00509">
    <property type="entry name" value="RAS_GTPASE_ACTIV_1"/>
    <property type="match status" value="1"/>
</dbReference>
<dbReference type="Gene3D" id="1.10.418.10">
    <property type="entry name" value="Calponin-like domain"/>
    <property type="match status" value="1"/>
</dbReference>
<dbReference type="Gene3D" id="3.30.1330.20">
    <property type="entry name" value="Tubulin/FtsZ, C-terminal domain"/>
    <property type="match status" value="1"/>
</dbReference>
<dbReference type="GO" id="GO:0005938">
    <property type="term" value="C:cell cortex"/>
    <property type="evidence" value="ECO:0007669"/>
    <property type="project" value="TreeGrafter"/>
</dbReference>
<dbReference type="SMART" id="SM00865">
    <property type="entry name" value="Tubulin_C"/>
    <property type="match status" value="1"/>
</dbReference>
<dbReference type="STRING" id="52904.ENSSMAP00000009143"/>
<accession>A0A2U9BBA2</accession>
<dbReference type="GO" id="GO:0007173">
    <property type="term" value="P:epidermal growth factor receptor signaling pathway"/>
    <property type="evidence" value="ECO:0007669"/>
    <property type="project" value="TreeGrafter"/>
</dbReference>
<dbReference type="Gene3D" id="2.20.70.10">
    <property type="match status" value="1"/>
</dbReference>
<dbReference type="PANTHER" id="PTHR14149">
    <property type="entry name" value="RAS GTPASE-ACTIVATING PROTEIN WITH IQ MOTIF"/>
    <property type="match status" value="1"/>
</dbReference>
<organism evidence="19 20">
    <name type="scientific">Scophthalmus maximus</name>
    <name type="common">Turbot</name>
    <name type="synonym">Psetta maxima</name>
    <dbReference type="NCBI Taxonomy" id="52904"/>
    <lineage>
        <taxon>Eukaryota</taxon>
        <taxon>Metazoa</taxon>
        <taxon>Chordata</taxon>
        <taxon>Craniata</taxon>
        <taxon>Vertebrata</taxon>
        <taxon>Euteleostomi</taxon>
        <taxon>Actinopterygii</taxon>
        <taxon>Neopterygii</taxon>
        <taxon>Teleostei</taxon>
        <taxon>Neoteleostei</taxon>
        <taxon>Acanthomorphata</taxon>
        <taxon>Carangaria</taxon>
        <taxon>Pleuronectiformes</taxon>
        <taxon>Pleuronectoidei</taxon>
        <taxon>Scophthalmidae</taxon>
        <taxon>Scophthalmus</taxon>
    </lineage>
</organism>
<evidence type="ECO:0000259" key="16">
    <source>
        <dbReference type="PROSITE" id="PS50018"/>
    </source>
</evidence>
<evidence type="ECO:0000259" key="17">
    <source>
        <dbReference type="PROSITE" id="PS50020"/>
    </source>
</evidence>
<dbReference type="GO" id="GO:0046872">
    <property type="term" value="F:metal ion binding"/>
    <property type="evidence" value="ECO:0007669"/>
    <property type="project" value="UniProtKB-KW"/>
</dbReference>
<dbReference type="InterPro" id="IPR002453">
    <property type="entry name" value="Beta_tubulin"/>
</dbReference>
<dbReference type="InterPro" id="IPR000593">
    <property type="entry name" value="RasGAP_C"/>
</dbReference>
<dbReference type="SMART" id="SM00323">
    <property type="entry name" value="RasGAP"/>
    <property type="match status" value="1"/>
</dbReference>
<dbReference type="GO" id="GO:0005634">
    <property type="term" value="C:nucleus"/>
    <property type="evidence" value="ECO:0007669"/>
    <property type="project" value="TreeGrafter"/>
</dbReference>
<dbReference type="InterPro" id="IPR001936">
    <property type="entry name" value="RasGAP_dom"/>
</dbReference>
<dbReference type="InterPro" id="IPR008936">
    <property type="entry name" value="Rho_GTPase_activation_prot"/>
</dbReference>
<reference evidence="19 20" key="1">
    <citation type="submission" date="2017-12" db="EMBL/GenBank/DDBJ databases">
        <title>Integrating genomic resources of turbot (Scophthalmus maximus) in depth evaluation of genetic and physical mapping variation across individuals.</title>
        <authorList>
            <person name="Martinez P."/>
        </authorList>
    </citation>
    <scope>NUCLEOTIDE SEQUENCE [LARGE SCALE GENOMIC DNA]</scope>
</reference>
<feature type="coiled-coil region" evidence="14">
    <location>
        <begin position="584"/>
        <end position="611"/>
    </location>
</feature>
<dbReference type="Gene3D" id="1.10.506.10">
    <property type="entry name" value="GTPase Activation - p120gap, domain 1"/>
    <property type="match status" value="1"/>
</dbReference>
<sequence length="2071" mass="234284">MREIVHLQAGQCGNQIGAKFWEVISDEHGIDPTGSYHGDSDLQLDRINVYYNEASGGKYVPRAVLVDLEPGTMDAVRSGPFGQIFRPDNFVFGQSGAGNNWAKGHYTEGAELVDSVLDVVRKEAESCDCLQGFQLTHSLGGGTGSGMGTLLISKIREEYPDRIMNTFSVVPSPKVSDTVVEPYNATLSVHQLVENTDETYCIDNEALYDICFRTLKLTTPSYGDLNHLVSATMSGVTTCLRFPGQLNADLRKLAVNMVPFPRLHFFMPGFAPLTSRGSQQYRSLTVPELTQQMFDAKNMMAACDPRHGRYLTVAAIFRGRMSMKEVDEQMLNVQNKNSSYFVEWIPNNVKTAVCDIPPRGLKMAATFIGNSTAIQELFKRISEQFTAMFRRKAFLHWYTGEGMDEMEFTEAESNMNDLVSEYQQYQDATAEEEAVLDGVERLTAEEMDERRQQNMAYEYLCHLEEAKRWMEACLDEELPPTTELEEGLRNGVYLAKLGNFFAPRTVSIKKIYDREQTRYKATGLHFRHTDNVIQWLNAMAEKGLPKIFYPETTDIYDRKNMPRCIYCIHALSLYLFKLGLAPQIQDLYGKVDFTEEEINNMKSELEKYGIQMPAFSKIGGILANELSVDEAALHAAVIAINEAIDHGDPGGTLAAMHNPNAMLVDLDPGSARLYHDTLYQAKGEKVASSRKRQMENAEAERDVYDELLTQAEIQGNVTKVNVSNALRAAEEALLSGSEDKLLEALKAVGVRNLQAQNKGWYLKQLQADRENKDQASPGEALTKDELQSGVDVANEFAESYGKMLKAVERINAAVRAGEPERTVEELMNPDAQLPEVYPNAADLYQRELASLQQQSPEGSLSHPELLVAVEMLSSVVLMNEAMDVGDRAALWKQLSSAVAGLSNVEDEYAQRYMDELMRLKAAAREQGSDYLTWNDIQACVDQVNQAVQEEHERIAAIGLINEALDEGDAAKTLAMLQNPSAKLTDVDPSVAQHYHDKLLEARREKAHETQDPSAVLWLDEIQDAVVKANQDTQEAIQFSQSIQAINQAVDSGDAAQTLAALRSPGAGLYGVTSECARTYQDDLATVKDGKKKDGDNGSVWVKHWVKGGHNYYYNLTTNEGTWVEPEGFLQNNTQLNKEDIQSVVSGVTTAYNREQLWLANETLITKLQARCRGYLVRNGQKERMSFLKAQDPAVTCIQAHWKGHKQRKKFKDRKQFLKEHSEEAVKIQSMVRMHQARKKYKDRLKYFQDHINDVVKIQAFIRANKARDDYKTLISAEDPPMAVVRKFVHLLDHSDQDFQEELELMRLREEVVTNIRSNQQLENDLNLMDIKIGLLVKNKITLQEVVSHSKKLTRKNKGQLSNMMMMNKQRGGLKALSKEKRLKLEAYQYLFYLLQTNPTYLAKLIFQMPQNRSTKFMDSVIFTLYNYASNQREEYLLLKLFKTALQEEIKSKVDQMKEIVTGNPTVIKMVVSFHRGTRGQNALRQILAPVVKEIMEDKTLNIKTDPVDIYKSWVNQMETQTGEASKLPYDVTPEQAMAHEEVRTRLEASIKNMKTITDKFLSAIVVSVDKIPYGMRFISKVLKDTLHEKFPDATEDELLKIVGNLLYYRYMNPAIVAPDAFDIIEVSAGGQLTTEQRRNLGSVAKMLQHAASNKMFLGDNAHLNPINEYLSASHQKFRRFFLAACDVPSLEDKFNVDQYSDLVTVTKPVIYISIGEIINTHTLLLDHQDAIAPEHNDPIHELLEDLGEVPTIESLIGENPLPANDPNKELMGKTEVSLTLANKFDVPGEANVEMDARTLLLNTKRLIVDVIRFQPGETLTEILDSTAGPEQEAEYQRAMQRRAARDAQTPEKMKQVKPVVDDGLTLQGKKEKIKSNLQRLAELGKVHPENRYQDLINDITKDIRNQRRYRQRRKAELVRLQQTNTALNSKSTFYNVQIDSYNQYIKTCMDNLARKGKLSKKPGDNKAKKSKQVSQKYTASRLHEKGVLIAIEDLQPNQFKNAIFEISPSEAVGVFDVKAKFMGVHLETLQLEYQDLLQLQYEGVAVMKLFDRATINVNLLIFLLNKKFYGK</sequence>
<dbReference type="GO" id="GO:0005200">
    <property type="term" value="F:structural constituent of cytoskeleton"/>
    <property type="evidence" value="ECO:0007669"/>
    <property type="project" value="InterPro"/>
</dbReference>
<keyword evidence="12" id="KW-0342">GTP-binding</keyword>
<dbReference type="FunFam" id="3.30.1330.20:FF:000002">
    <property type="entry name" value="Tubulin beta chain"/>
    <property type="match status" value="1"/>
</dbReference>
<dbReference type="SUPFAM" id="SSF52490">
    <property type="entry name" value="Tubulin nucleotide-binding domain-like"/>
    <property type="match status" value="1"/>
</dbReference>
<dbReference type="GO" id="GO:0005096">
    <property type="term" value="F:GTPase activator activity"/>
    <property type="evidence" value="ECO:0007669"/>
    <property type="project" value="TreeGrafter"/>
</dbReference>
<dbReference type="Pfam" id="PF03953">
    <property type="entry name" value="Tubulin_C"/>
    <property type="match status" value="1"/>
</dbReference>
<dbReference type="PROSITE" id="PS50096">
    <property type="entry name" value="IQ"/>
    <property type="match status" value="4"/>
</dbReference>
<dbReference type="CDD" id="cd21274">
    <property type="entry name" value="CH_IQGAP1"/>
    <property type="match status" value="1"/>
</dbReference>
<evidence type="ECO:0000256" key="12">
    <source>
        <dbReference type="ARBA" id="ARBA00023134"/>
    </source>
</evidence>
<evidence type="ECO:0000256" key="6">
    <source>
        <dbReference type="ARBA" id="ARBA00022701"/>
    </source>
</evidence>
<dbReference type="CDD" id="cd02187">
    <property type="entry name" value="beta_tubulin"/>
    <property type="match status" value="1"/>
</dbReference>
<evidence type="ECO:0000313" key="19">
    <source>
        <dbReference type="EMBL" id="AWP01106.1"/>
    </source>
</evidence>
<dbReference type="FunFam" id="1.10.418.10:FF:000013">
    <property type="entry name" value="IQ motif containing GTPase activating protein 1"/>
    <property type="match status" value="1"/>
</dbReference>
<dbReference type="GO" id="GO:0120025">
    <property type="term" value="C:plasma membrane bounded cell projection"/>
    <property type="evidence" value="ECO:0007669"/>
    <property type="project" value="UniProtKB-ARBA"/>
</dbReference>
<dbReference type="InterPro" id="IPR003008">
    <property type="entry name" value="Tubulin_FtsZ_GTPase"/>
</dbReference>
<proteinExistence type="inferred from homology"/>
<evidence type="ECO:0000256" key="13">
    <source>
        <dbReference type="ARBA" id="ARBA00023212"/>
    </source>
</evidence>
<evidence type="ECO:0000256" key="3">
    <source>
        <dbReference type="ARBA" id="ARBA00009636"/>
    </source>
</evidence>
<dbReference type="GO" id="GO:0005874">
    <property type="term" value="C:microtubule"/>
    <property type="evidence" value="ECO:0007669"/>
    <property type="project" value="UniProtKB-KW"/>
</dbReference>
<dbReference type="GO" id="GO:0007017">
    <property type="term" value="P:microtubule-based process"/>
    <property type="evidence" value="ECO:0007669"/>
    <property type="project" value="InterPro"/>
</dbReference>
<keyword evidence="14" id="KW-0175">Coiled coil</keyword>
<dbReference type="InterPro" id="IPR018316">
    <property type="entry name" value="Tubulin/FtsZ_2-layer-sand-dom"/>
</dbReference>
<dbReference type="SUPFAM" id="SSF48350">
    <property type="entry name" value="GTPase activation domain, GAP"/>
    <property type="match status" value="1"/>
</dbReference>
<dbReference type="SMART" id="SM00015">
    <property type="entry name" value="IQ"/>
    <property type="match status" value="4"/>
</dbReference>
<dbReference type="InterPro" id="IPR037103">
    <property type="entry name" value="Tubulin/FtsZ-like_C"/>
</dbReference>
<dbReference type="GO" id="GO:0003924">
    <property type="term" value="F:GTPase activity"/>
    <property type="evidence" value="ECO:0007669"/>
    <property type="project" value="InterPro"/>
</dbReference>
<dbReference type="Pfam" id="PF00616">
    <property type="entry name" value="RasGAP"/>
    <property type="match status" value="1"/>
</dbReference>
<dbReference type="SUPFAM" id="SSF143885">
    <property type="entry name" value="RGC domain-like"/>
    <property type="match status" value="1"/>
</dbReference>
<dbReference type="PROSITE" id="PS00228">
    <property type="entry name" value="TUBULIN_B_AUTOREG"/>
    <property type="match status" value="1"/>
</dbReference>
<dbReference type="SMART" id="SM00864">
    <property type="entry name" value="Tubulin"/>
    <property type="match status" value="1"/>
</dbReference>
<dbReference type="PROSITE" id="PS50021">
    <property type="entry name" value="CH"/>
    <property type="match status" value="1"/>
</dbReference>
<dbReference type="FunFam" id="3.40.50.1440:FF:000003">
    <property type="entry name" value="Tubulin beta chain"/>
    <property type="match status" value="1"/>
</dbReference>
<keyword evidence="9" id="KW-0547">Nucleotide-binding</keyword>
<dbReference type="InterPro" id="IPR023152">
    <property type="entry name" value="RasGAP_CS"/>
</dbReference>
<dbReference type="SUPFAM" id="SSF47576">
    <property type="entry name" value="Calponin-homology domain, CH-domain"/>
    <property type="match status" value="1"/>
</dbReference>
<feature type="domain" description="WW" evidence="17">
    <location>
        <begin position="1100"/>
        <end position="1127"/>
    </location>
</feature>
<dbReference type="SUPFAM" id="SSF55307">
    <property type="entry name" value="Tubulin C-terminal domain-like"/>
    <property type="match status" value="1"/>
</dbReference>
<dbReference type="PANTHER" id="PTHR14149:SF15">
    <property type="entry name" value="RAS GTPASE-ACTIVATING-LIKE PROTEIN IQGAP1"/>
    <property type="match status" value="1"/>
</dbReference>
<dbReference type="InterPro" id="IPR027417">
    <property type="entry name" value="P-loop_NTPase"/>
</dbReference>
<dbReference type="InterPro" id="IPR036872">
    <property type="entry name" value="CH_dom_sf"/>
</dbReference>
<keyword evidence="6" id="KW-0493">Microtubule</keyword>
<dbReference type="SUPFAM" id="SSF52540">
    <property type="entry name" value="P-loop containing nucleoside triphosphate hydrolases"/>
    <property type="match status" value="1"/>
</dbReference>
<evidence type="ECO:0000256" key="14">
    <source>
        <dbReference type="SAM" id="Coils"/>
    </source>
</evidence>
<dbReference type="GO" id="GO:0005516">
    <property type="term" value="F:calmodulin binding"/>
    <property type="evidence" value="ECO:0007669"/>
    <property type="project" value="UniProtKB-KW"/>
</dbReference>
<dbReference type="InterPro" id="IPR023123">
    <property type="entry name" value="Tubulin_C"/>
</dbReference>
<evidence type="ECO:0000256" key="9">
    <source>
        <dbReference type="ARBA" id="ARBA00022741"/>
    </source>
</evidence>
<evidence type="ECO:0000256" key="11">
    <source>
        <dbReference type="ARBA" id="ARBA00022860"/>
    </source>
</evidence>
<dbReference type="InterPro" id="IPR013838">
    <property type="entry name" value="Beta-tubulin_BS"/>
</dbReference>
<protein>
    <submittedName>
        <fullName evidence="19">Ras GTPase-activating-like protein IQGAP1</fullName>
    </submittedName>
</protein>
<dbReference type="Pfam" id="PF00307">
    <property type="entry name" value="CH"/>
    <property type="match status" value="1"/>
</dbReference>
<dbReference type="PROSITE" id="PS50018">
    <property type="entry name" value="RAS_GTPASE_ACTIV_2"/>
    <property type="match status" value="1"/>
</dbReference>
<dbReference type="Gene3D" id="1.20.5.190">
    <property type="match status" value="2"/>
</dbReference>
<dbReference type="Gene3D" id="1.10.287.600">
    <property type="entry name" value="Helix hairpin bin"/>
    <property type="match status" value="1"/>
</dbReference>
<evidence type="ECO:0000313" key="20">
    <source>
        <dbReference type="Proteomes" id="UP000246464"/>
    </source>
</evidence>
<feature type="domain" description="Calponin-homology (CH)" evidence="18">
    <location>
        <begin position="460"/>
        <end position="575"/>
    </location>
</feature>
<dbReference type="GO" id="GO:0010761">
    <property type="term" value="P:fibroblast migration"/>
    <property type="evidence" value="ECO:0007669"/>
    <property type="project" value="TreeGrafter"/>
</dbReference>
<keyword evidence="13" id="KW-0206">Cytoskeleton</keyword>
<gene>
    <name evidence="19" type="ORF">SMAX5B_007995</name>
</gene>
<dbReference type="PROSITE" id="PS01159">
    <property type="entry name" value="WW_DOMAIN_1"/>
    <property type="match status" value="1"/>
</dbReference>
<keyword evidence="10" id="KW-0460">Magnesium</keyword>
<keyword evidence="7" id="KW-0479">Metal-binding</keyword>
<evidence type="ECO:0000256" key="2">
    <source>
        <dbReference type="ARBA" id="ARBA00004245"/>
    </source>
</evidence>
<dbReference type="GO" id="GO:0005525">
    <property type="term" value="F:GTP binding"/>
    <property type="evidence" value="ECO:0007669"/>
    <property type="project" value="UniProtKB-KW"/>
</dbReference>
<dbReference type="PROSITE" id="PS50020">
    <property type="entry name" value="WW_DOMAIN_2"/>
    <property type="match status" value="1"/>
</dbReference>
<evidence type="ECO:0000256" key="4">
    <source>
        <dbReference type="ARBA" id="ARBA00022490"/>
    </source>
</evidence>
<keyword evidence="8" id="KW-0677">Repeat</keyword>
<dbReference type="SMART" id="SM00456">
    <property type="entry name" value="WW"/>
    <property type="match status" value="1"/>
</dbReference>
<evidence type="ECO:0000256" key="15">
    <source>
        <dbReference type="SAM" id="MobiDB-lite"/>
    </source>
</evidence>
<feature type="region of interest" description="Disordered" evidence="15">
    <location>
        <begin position="1956"/>
        <end position="1975"/>
    </location>
</feature>
<dbReference type="InterPro" id="IPR017975">
    <property type="entry name" value="Tubulin_CS"/>
</dbReference>
<dbReference type="Pfam" id="PF03836">
    <property type="entry name" value="RasGAP_C"/>
    <property type="match status" value="1"/>
</dbReference>
<evidence type="ECO:0000256" key="1">
    <source>
        <dbReference type="ARBA" id="ARBA00001946"/>
    </source>
</evidence>
<dbReference type="InterPro" id="IPR000048">
    <property type="entry name" value="IQ_motif_EF-hand-BS"/>
</dbReference>
<keyword evidence="5" id="KW-0597">Phosphoprotein</keyword>
<dbReference type="Pfam" id="PF00091">
    <property type="entry name" value="Tubulin"/>
    <property type="match status" value="1"/>
</dbReference>
<dbReference type="CDD" id="cd00201">
    <property type="entry name" value="WW"/>
    <property type="match status" value="1"/>
</dbReference>
<comment type="similarity">
    <text evidence="3">Belongs to the tubulin family.</text>
</comment>
<dbReference type="InterPro" id="IPR001715">
    <property type="entry name" value="CH_dom"/>
</dbReference>
<dbReference type="InterPro" id="IPR036525">
    <property type="entry name" value="Tubulin/FtsZ_GTPase_sf"/>
</dbReference>
<evidence type="ECO:0000256" key="8">
    <source>
        <dbReference type="ARBA" id="ARBA00022737"/>
    </source>
</evidence>
<dbReference type="SMART" id="SM00033">
    <property type="entry name" value="CH"/>
    <property type="match status" value="1"/>
</dbReference>
<evidence type="ECO:0000259" key="18">
    <source>
        <dbReference type="PROSITE" id="PS50021"/>
    </source>
</evidence>
<feature type="domain" description="Ras-GAP" evidence="16">
    <location>
        <begin position="1419"/>
        <end position="1652"/>
    </location>
</feature>
<dbReference type="PRINTS" id="PR01163">
    <property type="entry name" value="BETATUBULIN"/>
</dbReference>
<comment type="cofactor">
    <cofactor evidence="1">
        <name>Mg(2+)</name>
        <dbReference type="ChEBI" id="CHEBI:18420"/>
    </cofactor>
</comment>
<name>A0A2U9BBA2_SCOMX</name>
<dbReference type="FunFam" id="1.10.506.10:FF:000004">
    <property type="entry name" value="IQ motif containing GTPase activating protein 1"/>
    <property type="match status" value="1"/>
</dbReference>
<dbReference type="PROSITE" id="PS00227">
    <property type="entry name" value="TUBULIN"/>
    <property type="match status" value="1"/>
</dbReference>
<dbReference type="FunFam" id="1.10.287.600:FF:000002">
    <property type="entry name" value="Tubulin beta chain"/>
    <property type="match status" value="1"/>
</dbReference>
<dbReference type="Pfam" id="PF00612">
    <property type="entry name" value="IQ"/>
    <property type="match status" value="4"/>
</dbReference>
<dbReference type="InterPro" id="IPR000217">
    <property type="entry name" value="Tubulin"/>
</dbReference>
<dbReference type="InterPro" id="IPR008280">
    <property type="entry name" value="Tub_FtsZ_C"/>
</dbReference>